<reference evidence="2" key="1">
    <citation type="journal article" date="2015" name="Nature">
        <title>Complex archaea that bridge the gap between prokaryotes and eukaryotes.</title>
        <authorList>
            <person name="Spang A."/>
            <person name="Saw J.H."/>
            <person name="Jorgensen S.L."/>
            <person name="Zaremba-Niedzwiedzka K."/>
            <person name="Martijn J."/>
            <person name="Lind A.E."/>
            <person name="van Eijk R."/>
            <person name="Schleper C."/>
            <person name="Guy L."/>
            <person name="Ettema T.J."/>
        </authorList>
    </citation>
    <scope>NUCLEOTIDE SEQUENCE</scope>
</reference>
<dbReference type="InterPro" id="IPR012337">
    <property type="entry name" value="RNaseH-like_sf"/>
</dbReference>
<comment type="caution">
    <text evidence="2">The sequence shown here is derived from an EMBL/GenBank/DDBJ whole genome shotgun (WGS) entry which is preliminary data.</text>
</comment>
<accession>A0A0F8ZJC4</accession>
<dbReference type="InterPro" id="IPR047960">
    <property type="entry name" value="Transpos_IS1380"/>
</dbReference>
<evidence type="ECO:0000259" key="1">
    <source>
        <dbReference type="Pfam" id="PF13701"/>
    </source>
</evidence>
<feature type="non-terminal residue" evidence="2">
    <location>
        <position position="399"/>
    </location>
</feature>
<dbReference type="EMBL" id="LAZR01047575">
    <property type="protein sequence ID" value="KKK93903.1"/>
    <property type="molecule type" value="Genomic_DNA"/>
</dbReference>
<gene>
    <name evidence="2" type="ORF">LCGC14_2688230</name>
</gene>
<name>A0A0F8ZJC4_9ZZZZ</name>
<evidence type="ECO:0000313" key="2">
    <source>
        <dbReference type="EMBL" id="KKK93903.1"/>
    </source>
</evidence>
<feature type="domain" description="Transposase DDE" evidence="1">
    <location>
        <begin position="16"/>
        <end position="389"/>
    </location>
</feature>
<proteinExistence type="predicted"/>
<protein>
    <recommendedName>
        <fullName evidence="1">Transposase DDE domain-containing protein</fullName>
    </recommendedName>
</protein>
<dbReference type="SUPFAM" id="SSF53098">
    <property type="entry name" value="Ribonuclease H-like"/>
    <property type="match status" value="1"/>
</dbReference>
<dbReference type="AlphaFoldDB" id="A0A0F8ZJC4"/>
<dbReference type="InterPro" id="IPR025668">
    <property type="entry name" value="Tnp_DDE_dom"/>
</dbReference>
<organism evidence="2">
    <name type="scientific">marine sediment metagenome</name>
    <dbReference type="NCBI Taxonomy" id="412755"/>
    <lineage>
        <taxon>unclassified sequences</taxon>
        <taxon>metagenomes</taxon>
        <taxon>ecological metagenomes</taxon>
    </lineage>
</organism>
<dbReference type="NCBIfam" id="NF033539">
    <property type="entry name" value="transpos_IS1380"/>
    <property type="match status" value="1"/>
</dbReference>
<dbReference type="Pfam" id="PF13701">
    <property type="entry name" value="DDE_Tnp_1_4"/>
    <property type="match status" value="1"/>
</dbReference>
<sequence>MKNIIHLFKKTDNRFSKVPLRFDKKNMTSRGGLFIFAKFLDRIGLHKILEKDLSLSIRKKGKQTKGPIISRIYSLILCITAGCFRMYEIEELKEDPQFKTVRAGLFDVVSTTFSRTLKKFRRVHVYELTRATGRIVKKLLTGMKMITMDLDSTVTPVYGHQEGADKGYNPKKRGLKSYHPLLAFVYEKGFVLNGILRCGSAYTSNGVIQFFQETLSRLPKCVRKIRVRCDSGFFDGRFLEYLERQKKAIHYVIKVKMKNMVGLMRLEAIEEWKKIADNLYVGETTYRAGSWKKARRIVVLRKEEAFCDGYVFEHKGYMYSCYVTDFDWEPEKVVEFYNQRGGAENYIKDFKYGYGWGKMLTDSFIANEVIFLITMLTYNLTKLYQHALLGVGEKDKTIL</sequence>